<name>A0ACC2RDI5_9FUNG</name>
<dbReference type="Proteomes" id="UP001165960">
    <property type="component" value="Unassembled WGS sequence"/>
</dbReference>
<evidence type="ECO:0000313" key="2">
    <source>
        <dbReference type="Proteomes" id="UP001165960"/>
    </source>
</evidence>
<evidence type="ECO:0000313" key="1">
    <source>
        <dbReference type="EMBL" id="KAJ9048111.1"/>
    </source>
</evidence>
<accession>A0ACC2RDI5</accession>
<keyword evidence="1" id="KW-0378">Hydrolase</keyword>
<proteinExistence type="predicted"/>
<keyword evidence="2" id="KW-1185">Reference proteome</keyword>
<comment type="caution">
    <text evidence="1">The sequence shown here is derived from an EMBL/GenBank/DDBJ whole genome shotgun (WGS) entry which is preliminary data.</text>
</comment>
<dbReference type="EC" id="3.7.1.3" evidence="1"/>
<protein>
    <submittedName>
        <fullName evidence="1">Kynureninase (L-kynurenine hydrolase)</fullName>
        <ecNumber evidence="1">3.7.1.3</ecNumber>
    </submittedName>
</protein>
<dbReference type="EMBL" id="QTSX02007576">
    <property type="protein sequence ID" value="KAJ9048111.1"/>
    <property type="molecule type" value="Genomic_DNA"/>
</dbReference>
<reference evidence="1" key="1">
    <citation type="submission" date="2022-04" db="EMBL/GenBank/DDBJ databases">
        <title>Genome of the entomopathogenic fungus Entomophthora muscae.</title>
        <authorList>
            <person name="Elya C."/>
            <person name="Lovett B.R."/>
            <person name="Lee E."/>
            <person name="Macias A.M."/>
            <person name="Hajek A.E."/>
            <person name="De Bivort B.L."/>
            <person name="Kasson M.T."/>
            <person name="De Fine Licht H.H."/>
            <person name="Stajich J.E."/>
        </authorList>
    </citation>
    <scope>NUCLEOTIDE SEQUENCE</scope>
    <source>
        <strain evidence="1">Berkeley</strain>
    </source>
</reference>
<gene>
    <name evidence="1" type="primary">BNA5_2</name>
    <name evidence="1" type="ORF">DSO57_1038349</name>
</gene>
<organism evidence="1 2">
    <name type="scientific">Entomophthora muscae</name>
    <dbReference type="NCBI Taxonomy" id="34485"/>
    <lineage>
        <taxon>Eukaryota</taxon>
        <taxon>Fungi</taxon>
        <taxon>Fungi incertae sedis</taxon>
        <taxon>Zoopagomycota</taxon>
        <taxon>Entomophthoromycotina</taxon>
        <taxon>Entomophthoromycetes</taxon>
        <taxon>Entomophthorales</taxon>
        <taxon>Entomophthoraceae</taxon>
        <taxon>Entomophthora</taxon>
    </lineage>
</organism>
<sequence length="446" mass="50371">MAAQETLINLSKISGLEIDTKEFAAYLDAQDKLASYRSKFLIPKKCKVVDSTDFVEDPEEECLYLCSNSLGLQPVRTRELINQELDVWANRGVLGHTSHPIDRPWVSIDDNVVPFMAEVVGAKPLEVAVMATLTTNLHILLTAFYTPTETRFKILIEDKAFPSDHYAVESQIRIKGYDPESALLVVKPRNGEHIFRLEDILEEILIALILLPGIQYYSGQVFDMKTITQVGHEAGCVVGFDLAHAVGNILLELHDWDVDFACWCSYKYLSSGPGNIGGLFVHEKISNNQDFTRLTGWWAHRLETRFHMSNVMELSPGAQGFQHSNPSVTNCIALLGSLEIYHEAGMAEFRKKSLLLTGYLEYLILNNDTLKEKIKIMTPSQPESRGCQLSLLIDENFEEVFAYLCDNGVICDERRPNCIRVGPYPFVNTFTEMVMFIEYLVEAIQA</sequence>